<dbReference type="SUPFAM" id="SSF46689">
    <property type="entry name" value="Homeodomain-like"/>
    <property type="match status" value="1"/>
</dbReference>
<evidence type="ECO:0000313" key="5">
    <source>
        <dbReference type="Proteomes" id="UP001530400"/>
    </source>
</evidence>
<evidence type="ECO:0000313" key="4">
    <source>
        <dbReference type="EMBL" id="KAL3768066.1"/>
    </source>
</evidence>
<name>A0ABD3N1H9_9STRA</name>
<feature type="domain" description="Myb-like" evidence="2">
    <location>
        <begin position="91"/>
        <end position="137"/>
    </location>
</feature>
<accession>A0ABD3N1H9</accession>
<dbReference type="AlphaFoldDB" id="A0ABD3N1H9"/>
<evidence type="ECO:0000259" key="3">
    <source>
        <dbReference type="PROSITE" id="PS51294"/>
    </source>
</evidence>
<reference evidence="4 5" key="1">
    <citation type="submission" date="2024-10" db="EMBL/GenBank/DDBJ databases">
        <title>Updated reference genomes for cyclostephanoid diatoms.</title>
        <authorList>
            <person name="Roberts W.R."/>
            <person name="Alverson A.J."/>
        </authorList>
    </citation>
    <scope>NUCLEOTIDE SEQUENCE [LARGE SCALE GENOMIC DNA]</scope>
    <source>
        <strain evidence="4 5">AJA010-31</strain>
    </source>
</reference>
<dbReference type="PROSITE" id="PS51294">
    <property type="entry name" value="HTH_MYB"/>
    <property type="match status" value="2"/>
</dbReference>
<feature type="compositionally biased region" description="Polar residues" evidence="1">
    <location>
        <begin position="152"/>
        <end position="166"/>
    </location>
</feature>
<dbReference type="InterPro" id="IPR050560">
    <property type="entry name" value="MYB_TF"/>
</dbReference>
<dbReference type="PANTHER" id="PTHR45614">
    <property type="entry name" value="MYB PROTEIN-RELATED"/>
    <property type="match status" value="1"/>
</dbReference>
<dbReference type="InterPro" id="IPR009057">
    <property type="entry name" value="Homeodomain-like_sf"/>
</dbReference>
<evidence type="ECO:0000259" key="2">
    <source>
        <dbReference type="PROSITE" id="PS50090"/>
    </source>
</evidence>
<dbReference type="PANTHER" id="PTHR45614:SF274">
    <property type="entry name" value="MYB-LIKE DNA-BINDING PROTEIN"/>
    <property type="match status" value="1"/>
</dbReference>
<feature type="domain" description="HTH myb-type" evidence="3">
    <location>
        <begin position="37"/>
        <end position="85"/>
    </location>
</feature>
<feature type="domain" description="HTH myb-type" evidence="3">
    <location>
        <begin position="91"/>
        <end position="145"/>
    </location>
</feature>
<proteinExistence type="predicted"/>
<keyword evidence="5" id="KW-1185">Reference proteome</keyword>
<dbReference type="InterPro" id="IPR001005">
    <property type="entry name" value="SANT/Myb"/>
</dbReference>
<comment type="caution">
    <text evidence="4">The sequence shown here is derived from an EMBL/GenBank/DDBJ whole genome shotgun (WGS) entry which is preliminary data.</text>
</comment>
<feature type="domain" description="Myb-like" evidence="2">
    <location>
        <begin position="37"/>
        <end position="85"/>
    </location>
</feature>
<evidence type="ECO:0000256" key="1">
    <source>
        <dbReference type="SAM" id="MobiDB-lite"/>
    </source>
</evidence>
<gene>
    <name evidence="4" type="ORF">ACHAWO_011270</name>
</gene>
<sequence length="533" mass="58734">MAKTKRQSAIKAAAAVTAMTEEMTLDERHLEKATDSNKKAGRGRWTKEEIDQLNQLVPRGKPISYTWEEIAKHFRGRTAKQCRERCLQHPKDGRKKGGWTAAEDSMLSKMHKEHGNKWALIASKMSRRTDNDVKNRWWSQQRSRKRMEARSQPMSAQIIKSNSASEVTAPPKKRATGLLSAVAVGPLKKRMIRTKNATECTSTPMNTLVLDEIAGMNSAEFVESELNLLPALPNGIGYQVSLMSNEAHLGLVEPPTVRPEVVPPSFAAASSLLALKTGLTPICNDKKFKEGRGNDTACFEPSLATCPTVSAAWIYPCSEEQNVWGCRLVQQVNDGNLVPRFTYPPPPKPVFMPKIKVGTPSPPSYRSYPSPPKPVFVPKIKVETPSPPSFKSKGNHAGEINIYPPPPKPVFAPKIKIESPSPPSYRSNGNRAGATNIHHLYDPKSAGKCTPSKDNIQNHRTVMKAVNFSTTSSHSRVMCSNLNQARVAMRTISEIKASPICFTRHVSLFSPIQINNRSSDEALSATIDGSKAV</sequence>
<dbReference type="InterPro" id="IPR017930">
    <property type="entry name" value="Myb_dom"/>
</dbReference>
<dbReference type="EMBL" id="JALLPJ020001354">
    <property type="protein sequence ID" value="KAL3768066.1"/>
    <property type="molecule type" value="Genomic_DNA"/>
</dbReference>
<dbReference type="CDD" id="cd00167">
    <property type="entry name" value="SANT"/>
    <property type="match status" value="2"/>
</dbReference>
<dbReference type="Gene3D" id="1.10.10.60">
    <property type="entry name" value="Homeodomain-like"/>
    <property type="match status" value="2"/>
</dbReference>
<dbReference type="SMART" id="SM00717">
    <property type="entry name" value="SANT"/>
    <property type="match status" value="2"/>
</dbReference>
<dbReference type="Proteomes" id="UP001530400">
    <property type="component" value="Unassembled WGS sequence"/>
</dbReference>
<dbReference type="PROSITE" id="PS50090">
    <property type="entry name" value="MYB_LIKE"/>
    <property type="match status" value="2"/>
</dbReference>
<dbReference type="Pfam" id="PF00249">
    <property type="entry name" value="Myb_DNA-binding"/>
    <property type="match status" value="2"/>
</dbReference>
<organism evidence="4 5">
    <name type="scientific">Cyclotella atomus</name>
    <dbReference type="NCBI Taxonomy" id="382360"/>
    <lineage>
        <taxon>Eukaryota</taxon>
        <taxon>Sar</taxon>
        <taxon>Stramenopiles</taxon>
        <taxon>Ochrophyta</taxon>
        <taxon>Bacillariophyta</taxon>
        <taxon>Coscinodiscophyceae</taxon>
        <taxon>Thalassiosirophycidae</taxon>
        <taxon>Stephanodiscales</taxon>
        <taxon>Stephanodiscaceae</taxon>
        <taxon>Cyclotella</taxon>
    </lineage>
</organism>
<feature type="region of interest" description="Disordered" evidence="1">
    <location>
        <begin position="132"/>
        <end position="170"/>
    </location>
</feature>
<protein>
    <submittedName>
        <fullName evidence="4">Uncharacterized protein</fullName>
    </submittedName>
</protein>